<dbReference type="AlphaFoldDB" id="A0A645JGV5"/>
<protein>
    <submittedName>
        <fullName evidence="1">Uncharacterized protein</fullName>
    </submittedName>
</protein>
<organism evidence="1">
    <name type="scientific">bioreactor metagenome</name>
    <dbReference type="NCBI Taxonomy" id="1076179"/>
    <lineage>
        <taxon>unclassified sequences</taxon>
        <taxon>metagenomes</taxon>
        <taxon>ecological metagenomes</taxon>
    </lineage>
</organism>
<accession>A0A645JGV5</accession>
<reference evidence="1" key="1">
    <citation type="submission" date="2019-08" db="EMBL/GenBank/DDBJ databases">
        <authorList>
            <person name="Kucharzyk K."/>
            <person name="Murdoch R.W."/>
            <person name="Higgins S."/>
            <person name="Loffler F."/>
        </authorList>
    </citation>
    <scope>NUCLEOTIDE SEQUENCE</scope>
</reference>
<proteinExistence type="predicted"/>
<name>A0A645JGV5_9ZZZZ</name>
<gene>
    <name evidence="1" type="ORF">SDC9_207305</name>
</gene>
<sequence>MARTEADCFHGFQSGEPGKHIDIVYMLFHYMVAREPFPVHPVTYHEFEIVPLGLTVAIPQHALIPIDCSTGDLTDKTIHHLLVALHIFTFVVTLCAGHYGQFLCLCLFSCSNQGTVTGCIHANRFFQETVFTFFYRIFEMFRTEEGRCAVDQHVDTAVDHLFVCI</sequence>
<evidence type="ECO:0000313" key="1">
    <source>
        <dbReference type="EMBL" id="MPN59584.1"/>
    </source>
</evidence>
<comment type="caution">
    <text evidence="1">The sequence shown here is derived from an EMBL/GenBank/DDBJ whole genome shotgun (WGS) entry which is preliminary data.</text>
</comment>
<dbReference type="EMBL" id="VSSQ01133745">
    <property type="protein sequence ID" value="MPN59584.1"/>
    <property type="molecule type" value="Genomic_DNA"/>
</dbReference>